<dbReference type="Pfam" id="PF00106">
    <property type="entry name" value="adh_short"/>
    <property type="match status" value="1"/>
</dbReference>
<dbReference type="PROSITE" id="PS00061">
    <property type="entry name" value="ADH_SHORT"/>
    <property type="match status" value="1"/>
</dbReference>
<dbReference type="RefSeq" id="WP_165100650.1">
    <property type="nucleotide sequence ID" value="NZ_JAAKGU010000008.1"/>
</dbReference>
<organism evidence="4 5">
    <name type="scientific">Paenibacillus apii</name>
    <dbReference type="NCBI Taxonomy" id="1850370"/>
    <lineage>
        <taxon>Bacteria</taxon>
        <taxon>Bacillati</taxon>
        <taxon>Bacillota</taxon>
        <taxon>Bacilli</taxon>
        <taxon>Bacillales</taxon>
        <taxon>Paenibacillaceae</taxon>
        <taxon>Paenibacillus</taxon>
    </lineage>
</organism>
<protein>
    <submittedName>
        <fullName evidence="4">SDR family NAD(P)-dependent oxidoreductase</fullName>
    </submittedName>
</protein>
<dbReference type="NCBIfam" id="NF004824">
    <property type="entry name" value="PRK06180.1"/>
    <property type="match status" value="1"/>
</dbReference>
<evidence type="ECO:0000313" key="5">
    <source>
        <dbReference type="Proteomes" id="UP000480151"/>
    </source>
</evidence>
<dbReference type="PANTHER" id="PTHR43976:SF16">
    <property type="entry name" value="SHORT-CHAIN DEHYDROGENASE_REDUCTASE FAMILY PROTEIN"/>
    <property type="match status" value="1"/>
</dbReference>
<dbReference type="InterPro" id="IPR020904">
    <property type="entry name" value="Sc_DH/Rdtase_CS"/>
</dbReference>
<dbReference type="SUPFAM" id="SSF51735">
    <property type="entry name" value="NAD(P)-binding Rossmann-fold domains"/>
    <property type="match status" value="1"/>
</dbReference>
<dbReference type="InterPro" id="IPR051911">
    <property type="entry name" value="SDR_oxidoreductase"/>
</dbReference>
<comment type="similarity">
    <text evidence="1 3">Belongs to the short-chain dehydrogenases/reductases (SDR) family.</text>
</comment>
<dbReference type="Proteomes" id="UP000480151">
    <property type="component" value="Unassembled WGS sequence"/>
</dbReference>
<proteinExistence type="inferred from homology"/>
<accession>A0A6M1PVM9</accession>
<dbReference type="InterPro" id="IPR002347">
    <property type="entry name" value="SDR_fam"/>
</dbReference>
<evidence type="ECO:0000256" key="1">
    <source>
        <dbReference type="ARBA" id="ARBA00006484"/>
    </source>
</evidence>
<sequence>MTTTKVWFITGASRGFGLEIVKAVLEDGDKVVATVRSNAGELADLLEQYSNLFVTKLDVTNEAQAKVAADQAVNRFGRIDVLVNNAGFGLLSAVEEATGEEVKRVFETNVFGTLNVTRAILPVMRAQQSGHVINISSVGGLSGFYGWGVYGSTKFAVEGLTEAMAQELAPLGIHASVVEPGFFRTNFLDTSSLTRTSNVIDDYADTVGAMRSFATQVNKKQPGDPAKLAQAFIRLANAEQPPVHLPLGNDTLSRYIEKTTKFQEEIEAWYDVITGTDHDDVVQ</sequence>
<keyword evidence="5" id="KW-1185">Reference proteome</keyword>
<dbReference type="InterPro" id="IPR036291">
    <property type="entry name" value="NAD(P)-bd_dom_sf"/>
</dbReference>
<evidence type="ECO:0000256" key="2">
    <source>
        <dbReference type="ARBA" id="ARBA00023002"/>
    </source>
</evidence>
<dbReference type="FunFam" id="3.40.50.720:FF:000084">
    <property type="entry name" value="Short-chain dehydrogenase reductase"/>
    <property type="match status" value="1"/>
</dbReference>
<gene>
    <name evidence="4" type="ORF">G5B47_17505</name>
</gene>
<dbReference type="EMBL" id="JAAKGU010000008">
    <property type="protein sequence ID" value="NGM84211.1"/>
    <property type="molecule type" value="Genomic_DNA"/>
</dbReference>
<dbReference type="CDD" id="cd05374">
    <property type="entry name" value="17beta-HSD-like_SDR_c"/>
    <property type="match status" value="1"/>
</dbReference>
<dbReference type="AlphaFoldDB" id="A0A6M1PVM9"/>
<keyword evidence="2" id="KW-0560">Oxidoreductase</keyword>
<comment type="caution">
    <text evidence="4">The sequence shown here is derived from an EMBL/GenBank/DDBJ whole genome shotgun (WGS) entry which is preliminary data.</text>
</comment>
<dbReference type="GO" id="GO:0016491">
    <property type="term" value="F:oxidoreductase activity"/>
    <property type="evidence" value="ECO:0007669"/>
    <property type="project" value="UniProtKB-KW"/>
</dbReference>
<dbReference type="PRINTS" id="PR00080">
    <property type="entry name" value="SDRFAMILY"/>
</dbReference>
<dbReference type="PRINTS" id="PR00081">
    <property type="entry name" value="GDHRDH"/>
</dbReference>
<dbReference type="PANTHER" id="PTHR43976">
    <property type="entry name" value="SHORT CHAIN DEHYDROGENASE"/>
    <property type="match status" value="1"/>
</dbReference>
<dbReference type="GO" id="GO:0008206">
    <property type="term" value="P:bile acid metabolic process"/>
    <property type="evidence" value="ECO:0007669"/>
    <property type="project" value="UniProtKB-ARBA"/>
</dbReference>
<dbReference type="Gene3D" id="3.40.50.720">
    <property type="entry name" value="NAD(P)-binding Rossmann-like Domain"/>
    <property type="match status" value="1"/>
</dbReference>
<reference evidence="4 5" key="1">
    <citation type="submission" date="2020-02" db="EMBL/GenBank/DDBJ databases">
        <authorList>
            <person name="Gao J."/>
            <person name="Sun J."/>
        </authorList>
    </citation>
    <scope>NUCLEOTIDE SEQUENCE [LARGE SCALE GENOMIC DNA]</scope>
    <source>
        <strain evidence="4 5">7124</strain>
    </source>
</reference>
<evidence type="ECO:0000313" key="4">
    <source>
        <dbReference type="EMBL" id="NGM84211.1"/>
    </source>
</evidence>
<evidence type="ECO:0000256" key="3">
    <source>
        <dbReference type="RuleBase" id="RU000363"/>
    </source>
</evidence>
<name>A0A6M1PVM9_9BACL</name>